<evidence type="ECO:0000256" key="1">
    <source>
        <dbReference type="SAM" id="Phobius"/>
    </source>
</evidence>
<keyword evidence="1" id="KW-0812">Transmembrane</keyword>
<keyword evidence="1" id="KW-1133">Transmembrane helix</keyword>
<feature type="transmembrane region" description="Helical" evidence="1">
    <location>
        <begin position="125"/>
        <end position="142"/>
    </location>
</feature>
<organism evidence="2 3">
    <name type="scientific">Luteolibacter soli</name>
    <dbReference type="NCBI Taxonomy" id="3135280"/>
    <lineage>
        <taxon>Bacteria</taxon>
        <taxon>Pseudomonadati</taxon>
        <taxon>Verrucomicrobiota</taxon>
        <taxon>Verrucomicrobiia</taxon>
        <taxon>Verrucomicrobiales</taxon>
        <taxon>Verrucomicrobiaceae</taxon>
        <taxon>Luteolibacter</taxon>
    </lineage>
</organism>
<reference evidence="2 3" key="1">
    <citation type="submission" date="2024-04" db="EMBL/GenBank/DDBJ databases">
        <title>Luteolibacter sp. isolated from soil.</title>
        <authorList>
            <person name="An J."/>
        </authorList>
    </citation>
    <scope>NUCLEOTIDE SEQUENCE [LARGE SCALE GENOMIC DNA]</scope>
    <source>
        <strain evidence="2 3">Y139</strain>
    </source>
</reference>
<feature type="transmembrane region" description="Helical" evidence="1">
    <location>
        <begin position="12"/>
        <end position="33"/>
    </location>
</feature>
<dbReference type="EMBL" id="JBBUKT010000003">
    <property type="protein sequence ID" value="MEK7950715.1"/>
    <property type="molecule type" value="Genomic_DNA"/>
</dbReference>
<accession>A0ABU9AVQ5</accession>
<evidence type="ECO:0000313" key="2">
    <source>
        <dbReference type="EMBL" id="MEK7950715.1"/>
    </source>
</evidence>
<comment type="caution">
    <text evidence="2">The sequence shown here is derived from an EMBL/GenBank/DDBJ whole genome shotgun (WGS) entry which is preliminary data.</text>
</comment>
<sequence length="151" mass="17431">MEAMEDKEPTDFYRIAFYCGLLVVAWAIQVTSLRQFFWVSQRTNPPQFLVVDFNQSPLFLNEDPHKPVAQILAEKGLKADARLVSQEGAEKLLRDHQIKRWSPLAVALAGALVASWFAWLLSGSWQVVIAAIIFAPWALYLMRERDWRREL</sequence>
<name>A0ABU9AVQ5_9BACT</name>
<protein>
    <submittedName>
        <fullName evidence="2">Uncharacterized protein</fullName>
    </submittedName>
</protein>
<keyword evidence="3" id="KW-1185">Reference proteome</keyword>
<feature type="transmembrane region" description="Helical" evidence="1">
    <location>
        <begin position="101"/>
        <end position="119"/>
    </location>
</feature>
<dbReference type="RefSeq" id="WP_341404316.1">
    <property type="nucleotide sequence ID" value="NZ_JBBUKT010000003.1"/>
</dbReference>
<proteinExistence type="predicted"/>
<keyword evidence="1" id="KW-0472">Membrane</keyword>
<evidence type="ECO:0000313" key="3">
    <source>
        <dbReference type="Proteomes" id="UP001371305"/>
    </source>
</evidence>
<dbReference type="Proteomes" id="UP001371305">
    <property type="component" value="Unassembled WGS sequence"/>
</dbReference>
<gene>
    <name evidence="2" type="ORF">WKV53_09425</name>
</gene>